<proteinExistence type="predicted"/>
<keyword evidence="2" id="KW-0808">Transferase</keyword>
<dbReference type="GO" id="GO:0016740">
    <property type="term" value="F:transferase activity"/>
    <property type="evidence" value="ECO:0007669"/>
    <property type="project" value="UniProtKB-KW"/>
</dbReference>
<dbReference type="Gene3D" id="3.30.870.10">
    <property type="entry name" value="Endonuclease Chain A"/>
    <property type="match status" value="2"/>
</dbReference>
<dbReference type="Pfam" id="PF13091">
    <property type="entry name" value="PLDc_2"/>
    <property type="match status" value="1"/>
</dbReference>
<dbReference type="EC" id="2.7.8.-" evidence="2"/>
<accession>A0ABR6NPS7</accession>
<dbReference type="Proteomes" id="UP000629870">
    <property type="component" value="Unassembled WGS sequence"/>
</dbReference>
<dbReference type="PANTHER" id="PTHR21248:SF22">
    <property type="entry name" value="PHOSPHOLIPASE D"/>
    <property type="match status" value="1"/>
</dbReference>
<feature type="domain" description="PLD phosphodiesterase" evidence="1">
    <location>
        <begin position="453"/>
        <end position="480"/>
    </location>
</feature>
<dbReference type="SUPFAM" id="SSF56024">
    <property type="entry name" value="Phospholipase D/nuclease"/>
    <property type="match status" value="2"/>
</dbReference>
<feature type="domain" description="PLD phosphodiesterase" evidence="1">
    <location>
        <begin position="231"/>
        <end position="258"/>
    </location>
</feature>
<dbReference type="PANTHER" id="PTHR21248">
    <property type="entry name" value="CARDIOLIPIN SYNTHASE"/>
    <property type="match status" value="1"/>
</dbReference>
<sequence length="524" mass="55549">MGMGTLLFLRVFGAVALLGVLLTLGAGVGASQLAPNAPPLTLLSGPLSPPDLAALDGLGRAEAGGPVDPDCPEPQAPLDRVLYDHLRGQGAALSCGNAFVGLTHFPNDDSGLSGQAPDPMGGFAVMARQIEGAKHEVLLANMLWDDGATSPGVLLAHAVAQLRASVAQHPERYPQGVTVRLMFGNSVRLDALLDPSSSVYSAARQLLEAGVPLSNDSVPGFTLELANYTYAYPHNHLKLLVIDGQETAAGGVNISFFHLPASTPGGLDLTDLLLTLRGPVARHTVAAFRDSWLLSRRLQCGQDVSVAALRRGCALVDAAEPYPLFYTAPPRPAGTSRAYGLYRRAGYETQDAALPALFAAAGTSIDLMQSQVSGTMQCSLSLTAPGGCPFPQEILPVWQAIVGAIRDRGVRVRLVLDYDPLLQVEPLSLLSSLWAQLRPLGLEDHLQVRWSGTAGGMHTKAALVDDAMLAVGSLNLHFSSFGSRGLNEYTLATSDPAALKAGRQDFDFEWARSKPFELPYWLRP</sequence>
<protein>
    <submittedName>
        <fullName evidence="2">Cardiolipin synthase</fullName>
        <ecNumber evidence="2">2.7.8.-</ecNumber>
    </submittedName>
</protein>
<dbReference type="EMBL" id="JACHEW010000005">
    <property type="protein sequence ID" value="MBB6016040.1"/>
    <property type="molecule type" value="Genomic_DNA"/>
</dbReference>
<dbReference type="PROSITE" id="PS50035">
    <property type="entry name" value="PLD"/>
    <property type="match status" value="2"/>
</dbReference>
<dbReference type="InterPro" id="IPR025202">
    <property type="entry name" value="PLD-like_dom"/>
</dbReference>
<evidence type="ECO:0000259" key="1">
    <source>
        <dbReference type="PROSITE" id="PS50035"/>
    </source>
</evidence>
<evidence type="ECO:0000313" key="3">
    <source>
        <dbReference type="Proteomes" id="UP000629870"/>
    </source>
</evidence>
<gene>
    <name evidence="2" type="ORF">HNQ04_001278</name>
</gene>
<keyword evidence="3" id="KW-1185">Reference proteome</keyword>
<dbReference type="RefSeq" id="WP_249038980.1">
    <property type="nucleotide sequence ID" value="NZ_JACHEW010000005.1"/>
</dbReference>
<name>A0ABR6NPS7_9DEIO</name>
<reference evidence="2 3" key="1">
    <citation type="submission" date="2020-08" db="EMBL/GenBank/DDBJ databases">
        <title>Genomic Encyclopedia of Type Strains, Phase IV (KMG-IV): sequencing the most valuable type-strain genomes for metagenomic binning, comparative biology and taxonomic classification.</title>
        <authorList>
            <person name="Goeker M."/>
        </authorList>
    </citation>
    <scope>NUCLEOTIDE SEQUENCE [LARGE SCALE GENOMIC DNA]</scope>
    <source>
        <strain evidence="2 3">DSM 12027</strain>
    </source>
</reference>
<dbReference type="InterPro" id="IPR001736">
    <property type="entry name" value="PLipase_D/transphosphatidylase"/>
</dbReference>
<evidence type="ECO:0000313" key="2">
    <source>
        <dbReference type="EMBL" id="MBB6016040.1"/>
    </source>
</evidence>
<organism evidence="2 3">
    <name type="scientific">Deinococcus radiopugnans ATCC 19172</name>
    <dbReference type="NCBI Taxonomy" id="585398"/>
    <lineage>
        <taxon>Bacteria</taxon>
        <taxon>Thermotogati</taxon>
        <taxon>Deinococcota</taxon>
        <taxon>Deinococci</taxon>
        <taxon>Deinococcales</taxon>
        <taxon>Deinococcaceae</taxon>
        <taxon>Deinococcus</taxon>
    </lineage>
</organism>
<comment type="caution">
    <text evidence="2">The sequence shown here is derived from an EMBL/GenBank/DDBJ whole genome shotgun (WGS) entry which is preliminary data.</text>
</comment>
<dbReference type="SMART" id="SM00155">
    <property type="entry name" value="PLDc"/>
    <property type="match status" value="2"/>
</dbReference>